<evidence type="ECO:0000313" key="2">
    <source>
        <dbReference type="EMBL" id="EGY52320.1"/>
    </source>
</evidence>
<protein>
    <submittedName>
        <fullName evidence="2">Uncharacterized protein</fullName>
    </submittedName>
</protein>
<feature type="region of interest" description="Disordered" evidence="1">
    <location>
        <begin position="44"/>
        <end position="63"/>
    </location>
</feature>
<proteinExistence type="predicted"/>
<comment type="caution">
    <text evidence="2">The sequence shown here is derived from an EMBL/GenBank/DDBJ whole genome shotgun (WGS) entry which is preliminary data.</text>
</comment>
<sequence length="63" mass="7295">VLQRSQPETIQIAPLAGQRGDFFMRRLPAFPSEKGKHHICLRRPSLRLKHRADATAKRPHKSR</sequence>
<organism evidence="2 3">
    <name type="scientific">Neisseria shayeganii 871</name>
    <dbReference type="NCBI Taxonomy" id="1032488"/>
    <lineage>
        <taxon>Bacteria</taxon>
        <taxon>Pseudomonadati</taxon>
        <taxon>Pseudomonadota</taxon>
        <taxon>Betaproteobacteria</taxon>
        <taxon>Neisseriales</taxon>
        <taxon>Neisseriaceae</taxon>
        <taxon>Neisseria</taxon>
    </lineage>
</organism>
<evidence type="ECO:0000256" key="1">
    <source>
        <dbReference type="SAM" id="MobiDB-lite"/>
    </source>
</evidence>
<keyword evidence="3" id="KW-1185">Reference proteome</keyword>
<dbReference type="AlphaFoldDB" id="G4CIL5"/>
<feature type="non-terminal residue" evidence="2">
    <location>
        <position position="1"/>
    </location>
</feature>
<gene>
    <name evidence="2" type="ORF">HMPREF9371_1454</name>
</gene>
<accession>G4CIL5</accession>
<reference evidence="2 3" key="1">
    <citation type="submission" date="2011-05" db="EMBL/GenBank/DDBJ databases">
        <authorList>
            <person name="Muzny D."/>
            <person name="Qin X."/>
            <person name="Deng J."/>
            <person name="Jiang H."/>
            <person name="Liu Y."/>
            <person name="Qu J."/>
            <person name="Song X.-Z."/>
            <person name="Zhang L."/>
            <person name="Thornton R."/>
            <person name="Coyle M."/>
            <person name="Francisco L."/>
            <person name="Jackson L."/>
            <person name="Javaid M."/>
            <person name="Korchina V."/>
            <person name="Kovar C."/>
            <person name="Mata R."/>
            <person name="Mathew T."/>
            <person name="Ngo R."/>
            <person name="Nguyen L."/>
            <person name="Nguyen N."/>
            <person name="Okwuonu G."/>
            <person name="Ongeri F."/>
            <person name="Pham C."/>
            <person name="Simmons D."/>
            <person name="Wilczek-Boney K."/>
            <person name="Hale W."/>
            <person name="Jakkamsetti A."/>
            <person name="Pham P."/>
            <person name="Ruth R."/>
            <person name="San Lucas F."/>
            <person name="Warren J."/>
            <person name="Zhang J."/>
            <person name="Zhao Z."/>
            <person name="Zhou C."/>
            <person name="Zhu D."/>
            <person name="Lee S."/>
            <person name="Bess C."/>
            <person name="Blankenburg K."/>
            <person name="Forbes L."/>
            <person name="Fu Q."/>
            <person name="Gubbala S."/>
            <person name="Hirani K."/>
            <person name="Jayaseelan J.C."/>
            <person name="Lara F."/>
            <person name="Munidasa M."/>
            <person name="Palculict T."/>
            <person name="Patil S."/>
            <person name="Pu L.-L."/>
            <person name="Saada N."/>
            <person name="Tang L."/>
            <person name="Weissenberger G."/>
            <person name="Zhu Y."/>
            <person name="Hemphill L."/>
            <person name="Shang Y."/>
            <person name="Youmans B."/>
            <person name="Ayvaz T."/>
            <person name="Ross M."/>
            <person name="Santibanez J."/>
            <person name="Aqrawi P."/>
            <person name="Gross S."/>
            <person name="Joshi V."/>
            <person name="Fowler G."/>
            <person name="Nazareth L."/>
            <person name="Reid J."/>
            <person name="Worley K."/>
            <person name="Petrosino J."/>
            <person name="Highlander S."/>
            <person name="Gibbs R."/>
        </authorList>
    </citation>
    <scope>NUCLEOTIDE SEQUENCE [LARGE SCALE GENOMIC DNA]</scope>
    <source>
        <strain evidence="2 3">871</strain>
    </source>
</reference>
<evidence type="ECO:0000313" key="3">
    <source>
        <dbReference type="Proteomes" id="UP000003019"/>
    </source>
</evidence>
<dbReference type="EMBL" id="AGAY01000053">
    <property type="protein sequence ID" value="EGY52320.1"/>
    <property type="molecule type" value="Genomic_DNA"/>
</dbReference>
<name>G4CIL5_9NEIS</name>
<dbReference type="Proteomes" id="UP000003019">
    <property type="component" value="Unassembled WGS sequence"/>
</dbReference>
<dbReference type="HOGENOM" id="CLU_2873014_0_0_4"/>